<evidence type="ECO:0000256" key="1">
    <source>
        <dbReference type="ARBA" id="ARBA00004162"/>
    </source>
</evidence>
<dbReference type="PANTHER" id="PTHR30558:SF3">
    <property type="entry name" value="BIOPOLYMER TRANSPORT PROTEIN EXBD-RELATED"/>
    <property type="match status" value="1"/>
</dbReference>
<keyword evidence="5" id="KW-1133">Transmembrane helix</keyword>
<dbReference type="RefSeq" id="WP_092615790.1">
    <property type="nucleotide sequence ID" value="NZ_FMYK01000001.1"/>
</dbReference>
<dbReference type="GO" id="GO:0005886">
    <property type="term" value="C:plasma membrane"/>
    <property type="evidence" value="ECO:0007669"/>
    <property type="project" value="UniProtKB-SubCell"/>
</dbReference>
<dbReference type="Gene3D" id="3.30.420.270">
    <property type="match status" value="1"/>
</dbReference>
<evidence type="ECO:0000313" key="9">
    <source>
        <dbReference type="Proteomes" id="UP000242317"/>
    </source>
</evidence>
<comment type="similarity">
    <text evidence="2 7">Belongs to the ExbD/TolR family.</text>
</comment>
<dbReference type="Proteomes" id="UP000242317">
    <property type="component" value="Unassembled WGS sequence"/>
</dbReference>
<dbReference type="OrthoDB" id="9793581at2"/>
<dbReference type="EMBL" id="FMYK01000001">
    <property type="protein sequence ID" value="SDB87917.1"/>
    <property type="molecule type" value="Genomic_DNA"/>
</dbReference>
<sequence length="141" mass="15365">MKFSRPRVNEIEVNLTPMIDCLLFLLVFLLVSTTFNQHSRINLTLPDAQGVPPASTDDRVEVVVQASGKYMVNGQALAGNDETQLTTAIQQATNARRDMPVIIAADAKAAHQDVVRVMDVAGKLGFMNINISTKVPARGYP</sequence>
<keyword evidence="4 7" id="KW-0812">Transmembrane</keyword>
<keyword evidence="6" id="KW-0472">Membrane</keyword>
<evidence type="ECO:0000256" key="7">
    <source>
        <dbReference type="RuleBase" id="RU003879"/>
    </source>
</evidence>
<dbReference type="PANTHER" id="PTHR30558">
    <property type="entry name" value="EXBD MEMBRANE COMPONENT OF PMF-DRIVEN MACROMOLECULE IMPORT SYSTEM"/>
    <property type="match status" value="1"/>
</dbReference>
<dbReference type="AlphaFoldDB" id="A0A1G6H0T0"/>
<evidence type="ECO:0000256" key="2">
    <source>
        <dbReference type="ARBA" id="ARBA00005811"/>
    </source>
</evidence>
<organism evidence="8 9">
    <name type="scientific">Acinetobacter marinus</name>
    <dbReference type="NCBI Taxonomy" id="281375"/>
    <lineage>
        <taxon>Bacteria</taxon>
        <taxon>Pseudomonadati</taxon>
        <taxon>Pseudomonadota</taxon>
        <taxon>Gammaproteobacteria</taxon>
        <taxon>Moraxellales</taxon>
        <taxon>Moraxellaceae</taxon>
        <taxon>Acinetobacter</taxon>
    </lineage>
</organism>
<dbReference type="GO" id="GO:0015031">
    <property type="term" value="P:protein transport"/>
    <property type="evidence" value="ECO:0007669"/>
    <property type="project" value="UniProtKB-KW"/>
</dbReference>
<evidence type="ECO:0000256" key="5">
    <source>
        <dbReference type="ARBA" id="ARBA00022989"/>
    </source>
</evidence>
<evidence type="ECO:0000256" key="3">
    <source>
        <dbReference type="ARBA" id="ARBA00022475"/>
    </source>
</evidence>
<proteinExistence type="inferred from homology"/>
<reference evidence="9" key="1">
    <citation type="submission" date="2016-09" db="EMBL/GenBank/DDBJ databases">
        <authorList>
            <person name="Varghese N."/>
            <person name="Submissions S."/>
        </authorList>
    </citation>
    <scope>NUCLEOTIDE SEQUENCE [LARGE SCALE GENOMIC DNA]</scope>
    <source>
        <strain evidence="9">ANC 3699</strain>
    </source>
</reference>
<dbReference type="GO" id="GO:0022857">
    <property type="term" value="F:transmembrane transporter activity"/>
    <property type="evidence" value="ECO:0007669"/>
    <property type="project" value="InterPro"/>
</dbReference>
<keyword evidence="3" id="KW-1003">Cell membrane</keyword>
<comment type="subcellular location">
    <subcellularLocation>
        <location evidence="1">Cell membrane</location>
        <topology evidence="1">Single-pass membrane protein</topology>
    </subcellularLocation>
    <subcellularLocation>
        <location evidence="7">Cell membrane</location>
        <topology evidence="7">Single-pass type II membrane protein</topology>
    </subcellularLocation>
</comment>
<evidence type="ECO:0000256" key="6">
    <source>
        <dbReference type="ARBA" id="ARBA00023136"/>
    </source>
</evidence>
<keyword evidence="9" id="KW-1185">Reference proteome</keyword>
<keyword evidence="7" id="KW-0653">Protein transport</keyword>
<accession>A0A1G6H0T0</accession>
<gene>
    <name evidence="8" type="ORF">SAMN05421749_101641</name>
</gene>
<name>A0A1G6H0T0_9GAMM</name>
<dbReference type="InterPro" id="IPR003400">
    <property type="entry name" value="ExbD"/>
</dbReference>
<protein>
    <submittedName>
        <fullName evidence="8">Biopolymer transport protein ExbD</fullName>
    </submittedName>
</protein>
<evidence type="ECO:0000313" key="8">
    <source>
        <dbReference type="EMBL" id="SDB87917.1"/>
    </source>
</evidence>
<keyword evidence="7" id="KW-0813">Transport</keyword>
<dbReference type="Pfam" id="PF02472">
    <property type="entry name" value="ExbD"/>
    <property type="match status" value="1"/>
</dbReference>
<evidence type="ECO:0000256" key="4">
    <source>
        <dbReference type="ARBA" id="ARBA00022692"/>
    </source>
</evidence>